<dbReference type="SUPFAM" id="SSF48208">
    <property type="entry name" value="Six-hairpin glycosidases"/>
    <property type="match status" value="1"/>
</dbReference>
<feature type="compositionally biased region" description="Polar residues" evidence="5">
    <location>
        <begin position="119"/>
        <end position="137"/>
    </location>
</feature>
<dbReference type="InterPro" id="IPR012341">
    <property type="entry name" value="6hp_glycosidase-like_sf"/>
</dbReference>
<dbReference type="PRINTS" id="PR00744">
    <property type="entry name" value="GLHYDRLASE37"/>
</dbReference>
<reference evidence="6" key="1">
    <citation type="submission" date="2017-01" db="EMBL/GenBank/DDBJ databases">
        <title>Genome-Wide Transcriptional Profiling Reveals Regulatory Networks for Coordinated Wheat Early Spike Development.</title>
        <authorList>
            <person name="Li Y."/>
            <person name="Fu X."/>
            <person name="Zhao M."/>
            <person name="Li B."/>
            <person name="Zhang W."/>
            <person name="Zhang A."/>
            <person name="Li J."/>
            <person name="Liu R."/>
            <person name="Liu X."/>
        </authorList>
    </citation>
    <scope>NUCLEOTIDE SEQUENCE</scope>
    <source>
        <tissue evidence="6">Young spike</tissue>
    </source>
</reference>
<protein>
    <recommendedName>
        <fullName evidence="4">Trehalase</fullName>
        <ecNumber evidence="4">3.2.1.28</ecNumber>
    </recommendedName>
    <alternativeName>
        <fullName evidence="4">Alpha-trehalose glucohydrolase</fullName>
    </alternativeName>
</protein>
<dbReference type="Pfam" id="PF01204">
    <property type="entry name" value="Trehalase"/>
    <property type="match status" value="1"/>
</dbReference>
<evidence type="ECO:0000256" key="2">
    <source>
        <dbReference type="ARBA" id="ARBA00022801"/>
    </source>
</evidence>
<dbReference type="ExpressionAtlas" id="A0A1D5SQ81">
    <property type="expression patterns" value="baseline and differential"/>
</dbReference>
<keyword evidence="2 4" id="KW-0378">Hydrolase</keyword>
<gene>
    <name evidence="6" type="primary">TRE1</name>
</gene>
<dbReference type="InterPro" id="IPR018232">
    <property type="entry name" value="Glyco_hydro_37_CS"/>
</dbReference>
<dbReference type="InterPro" id="IPR008928">
    <property type="entry name" value="6-hairpin_glycosidase_sf"/>
</dbReference>
<name>A0A1D5SQ81_WHEAT</name>
<dbReference type="GO" id="GO:0004555">
    <property type="term" value="F:alpha,alpha-trehalase activity"/>
    <property type="evidence" value="ECO:0007669"/>
    <property type="project" value="UniProtKB-EC"/>
</dbReference>
<sequence>MKFCLHDGRRGVPLPCRRDGIRPPPPRTDVEASEPPTKKKREAQLLHMRQVRSQGIDPNGRPRSAGALSPVPNKNPRVARKAQTASKIIVSAFHQPTAGGERKSPPRPRRLARRRTEAEPSQQDTDVTPPQIPQQNRKPSHHRMAPPPRHLLLLPVLLLVSLLRAAQMETVHAAAGEGDRDEGARALLALLQRVQSEALRALGPRDFDPKLYVDLPLAPGADRAAAEAALATVTTRGEMEAFLARYFARAGSDLVEADPPDFEAEPRGFLPRVASGEARAWALQVHALWKDLARRVAPSVAARPDRHTLLPLPGRVVVPGSRFREVYYWDSYWVVRGLLVSKMYDTAKDIVLNLVYLVEEYGFVLNGARSYYTNRSQPPLLSSMVLELYTATGDLGLVRRAFPSLLKEHSFWVSELHNVEIMDNHGRLHNLSRYQAMWNKPRPESATIDEELASKLNSTAAKEKLYHQIASAAESGWDFSSRWMSNSTDMTTLVTTFVIPVDLNTFICKMERDIAVFAELIGEKATAELFSQASKARHTAIESLLWNSEMEQWLDYWLPTDGNCQGPYKWESKSQNHNIFASNFVPLWLNAHNSGLGPFLDEAKSVRVMRSLQTSGLVCPAGIATSVSNTGQQWDFPNGWAPLQHLIAEGLLNSGSTEAKEFAEDIATRWVRTNYAAYKSSGAMHEKYDVEACGKSGGGGEYKPQTGFGWSNGVLLAFLEELGWSHDKEIGCPS</sequence>
<evidence type="ECO:0000256" key="5">
    <source>
        <dbReference type="SAM" id="MobiDB-lite"/>
    </source>
</evidence>
<evidence type="ECO:0000256" key="3">
    <source>
        <dbReference type="ARBA" id="ARBA00023295"/>
    </source>
</evidence>
<dbReference type="EC" id="3.2.1.28" evidence="4"/>
<feature type="compositionally biased region" description="Basic and acidic residues" evidence="5">
    <location>
        <begin position="1"/>
        <end position="21"/>
    </location>
</feature>
<accession>A0A1D5SQ81</accession>
<dbReference type="AlphaFoldDB" id="A0A1D5SQ81"/>
<dbReference type="PANTHER" id="PTHR23403:SF1">
    <property type="entry name" value="TREHALASE"/>
    <property type="match status" value="1"/>
</dbReference>
<dbReference type="Gene3D" id="1.50.10.10">
    <property type="match status" value="1"/>
</dbReference>
<organism evidence="6">
    <name type="scientific">Triticum aestivum</name>
    <name type="common">Wheat</name>
    <dbReference type="NCBI Taxonomy" id="4565"/>
    <lineage>
        <taxon>Eukaryota</taxon>
        <taxon>Viridiplantae</taxon>
        <taxon>Streptophyta</taxon>
        <taxon>Embryophyta</taxon>
        <taxon>Tracheophyta</taxon>
        <taxon>Spermatophyta</taxon>
        <taxon>Magnoliopsida</taxon>
        <taxon>Liliopsida</taxon>
        <taxon>Poales</taxon>
        <taxon>Poaceae</taxon>
        <taxon>BOP clade</taxon>
        <taxon>Pooideae</taxon>
        <taxon>Triticodae</taxon>
        <taxon>Triticeae</taxon>
        <taxon>Triticinae</taxon>
        <taxon>Triticum</taxon>
    </lineage>
</organism>
<proteinExistence type="evidence at transcript level"/>
<keyword evidence="3 4" id="KW-0326">Glycosidase</keyword>
<evidence type="ECO:0000256" key="4">
    <source>
        <dbReference type="RuleBase" id="RU361180"/>
    </source>
</evidence>
<evidence type="ECO:0000256" key="1">
    <source>
        <dbReference type="ARBA" id="ARBA00005615"/>
    </source>
</evidence>
<feature type="region of interest" description="Disordered" evidence="5">
    <location>
        <begin position="1"/>
        <end position="147"/>
    </location>
</feature>
<dbReference type="PANTHER" id="PTHR23403">
    <property type="entry name" value="TREHALASE"/>
    <property type="match status" value="1"/>
</dbReference>
<dbReference type="PROSITE" id="PS00928">
    <property type="entry name" value="TREHALASE_2"/>
    <property type="match status" value="1"/>
</dbReference>
<comment type="catalytic activity">
    <reaction evidence="4">
        <text>alpha,alpha-trehalose + H2O = alpha-D-glucose + beta-D-glucose</text>
        <dbReference type="Rhea" id="RHEA:32675"/>
        <dbReference type="ChEBI" id="CHEBI:15377"/>
        <dbReference type="ChEBI" id="CHEBI:15903"/>
        <dbReference type="ChEBI" id="CHEBI:16551"/>
        <dbReference type="ChEBI" id="CHEBI:17925"/>
        <dbReference type="EC" id="3.2.1.28"/>
    </reaction>
</comment>
<comment type="similarity">
    <text evidence="1 4">Belongs to the glycosyl hydrolase 37 family.</text>
</comment>
<dbReference type="InterPro" id="IPR001661">
    <property type="entry name" value="Glyco_hydro_37"/>
</dbReference>
<dbReference type="GO" id="GO:0005991">
    <property type="term" value="P:trehalose metabolic process"/>
    <property type="evidence" value="ECO:0007669"/>
    <property type="project" value="InterPro"/>
</dbReference>
<dbReference type="EMBL" id="KY495613">
    <property type="protein sequence ID" value="AUN50235.1"/>
    <property type="molecule type" value="mRNA"/>
</dbReference>
<evidence type="ECO:0000313" key="6">
    <source>
        <dbReference type="EMBL" id="AUN50235.1"/>
    </source>
</evidence>